<feature type="non-terminal residue" evidence="1">
    <location>
        <position position="63"/>
    </location>
</feature>
<gene>
    <name evidence="1" type="ORF">AVDCRST_MAG26-3126</name>
</gene>
<protein>
    <submittedName>
        <fullName evidence="1">Uncharacterized protein</fullName>
    </submittedName>
</protein>
<proteinExistence type="predicted"/>
<dbReference type="AlphaFoldDB" id="A0A6J4JID4"/>
<organism evidence="1">
    <name type="scientific">uncultured Chloroflexia bacterium</name>
    <dbReference type="NCBI Taxonomy" id="1672391"/>
    <lineage>
        <taxon>Bacteria</taxon>
        <taxon>Bacillati</taxon>
        <taxon>Chloroflexota</taxon>
        <taxon>Chloroflexia</taxon>
        <taxon>environmental samples</taxon>
    </lineage>
</organism>
<sequence length="63" mass="6580">MPKCTGWAIFYRTGRSFLGTAATRAGGVGTAAGLLDLAALHGVGRLPVLLHPAVLLRRRPLLA</sequence>
<dbReference type="EMBL" id="CADCTK010000728">
    <property type="protein sequence ID" value="CAA9277183.1"/>
    <property type="molecule type" value="Genomic_DNA"/>
</dbReference>
<name>A0A6J4JID4_9CHLR</name>
<accession>A0A6J4JID4</accession>
<reference evidence="1" key="1">
    <citation type="submission" date="2020-02" db="EMBL/GenBank/DDBJ databases">
        <authorList>
            <person name="Meier V. D."/>
        </authorList>
    </citation>
    <scope>NUCLEOTIDE SEQUENCE</scope>
    <source>
        <strain evidence="1">AVDCRST_MAG26</strain>
    </source>
</reference>
<evidence type="ECO:0000313" key="1">
    <source>
        <dbReference type="EMBL" id="CAA9277183.1"/>
    </source>
</evidence>